<proteinExistence type="predicted"/>
<reference evidence="1 2" key="1">
    <citation type="submission" date="2020-07" db="EMBL/GenBank/DDBJ databases">
        <title>Comparative genomics of pyrophilous fungi reveals a link between fire events and developmental genes.</title>
        <authorList>
            <consortium name="DOE Joint Genome Institute"/>
            <person name="Steindorff A.S."/>
            <person name="Carver A."/>
            <person name="Calhoun S."/>
            <person name="Stillman K."/>
            <person name="Liu H."/>
            <person name="Lipzen A."/>
            <person name="Pangilinan J."/>
            <person name="Labutti K."/>
            <person name="Bruns T.D."/>
            <person name="Grigoriev I.V."/>
        </authorList>
    </citation>
    <scope>NUCLEOTIDE SEQUENCE [LARGE SCALE GENOMIC DNA]</scope>
    <source>
        <strain evidence="1 2">CBS 144469</strain>
    </source>
</reference>
<dbReference type="EMBL" id="JACGCI010000144">
    <property type="protein sequence ID" value="KAF6743487.1"/>
    <property type="molecule type" value="Genomic_DNA"/>
</dbReference>
<keyword evidence="2" id="KW-1185">Reference proteome</keyword>
<dbReference type="OrthoDB" id="2930797at2759"/>
<comment type="caution">
    <text evidence="1">The sequence shown here is derived from an EMBL/GenBank/DDBJ whole genome shotgun (WGS) entry which is preliminary data.</text>
</comment>
<evidence type="ECO:0000313" key="2">
    <source>
        <dbReference type="Proteomes" id="UP000521943"/>
    </source>
</evidence>
<dbReference type="Proteomes" id="UP000521943">
    <property type="component" value="Unassembled WGS sequence"/>
</dbReference>
<gene>
    <name evidence="1" type="ORF">DFP72DRAFT_127291</name>
</gene>
<sequence length="423" mass="48380">MLPQELLDAIIDTVASQKDGTTSLKNLSLVHREWAPRCRAHLFREVRLDRSSLYERGYSYPSSNSSRLQAFLELVKRAQFKSPASNVPTMAEGVRILGVENNFSPLIPQAIGYLPQLHTLLVRTDLRSEDEEVQDQLSGRVEESALRPQKPVKLKRLYIRQVRRWPRGTFNFVARCLQLQDWNLEVDDIDHPRPEGVGDTSSVKLRRLELHNASDVLGLLLHMPHTRPVFENLRHFTVTPFPDDTFEHPLSLLTSVRHSLEGFELNLGHIDKSALYQKIPEILDLSTFTSLTHLVLINYPRSADQPPFALPQGITSLLSSYQHATASPLQTLTLTISWNVWNLEADWDEDGSWERTKRLVVDQDSTRLPAFCNLLSFRVRVSVHQYSKKAIADQSDVALRRAKELFDLGREIEGGVTFNMFKM</sequence>
<name>A0A8H6HC95_9AGAR</name>
<protein>
    <submittedName>
        <fullName evidence="1">Uncharacterized protein</fullName>
    </submittedName>
</protein>
<accession>A0A8H6HC95</accession>
<organism evidence="1 2">
    <name type="scientific">Ephemerocybe angulata</name>
    <dbReference type="NCBI Taxonomy" id="980116"/>
    <lineage>
        <taxon>Eukaryota</taxon>
        <taxon>Fungi</taxon>
        <taxon>Dikarya</taxon>
        <taxon>Basidiomycota</taxon>
        <taxon>Agaricomycotina</taxon>
        <taxon>Agaricomycetes</taxon>
        <taxon>Agaricomycetidae</taxon>
        <taxon>Agaricales</taxon>
        <taxon>Agaricineae</taxon>
        <taxon>Psathyrellaceae</taxon>
        <taxon>Ephemerocybe</taxon>
    </lineage>
</organism>
<evidence type="ECO:0000313" key="1">
    <source>
        <dbReference type="EMBL" id="KAF6743487.1"/>
    </source>
</evidence>
<dbReference type="AlphaFoldDB" id="A0A8H6HC95"/>